<proteinExistence type="predicted"/>
<dbReference type="EMBL" id="BMJI01000006">
    <property type="protein sequence ID" value="GGC89173.1"/>
    <property type="molecule type" value="Genomic_DNA"/>
</dbReference>
<name>A0ABQ1P1M9_9MICC</name>
<accession>A0ABQ1P1M9</accession>
<dbReference type="InterPro" id="IPR005560">
    <property type="entry name" value="Csp_YhjQ"/>
</dbReference>
<organism evidence="1 2">
    <name type="scientific">Tersicoccus solisilvae</name>
    <dbReference type="NCBI Taxonomy" id="1882339"/>
    <lineage>
        <taxon>Bacteria</taxon>
        <taxon>Bacillati</taxon>
        <taxon>Actinomycetota</taxon>
        <taxon>Actinomycetes</taxon>
        <taxon>Micrococcales</taxon>
        <taxon>Micrococcaceae</taxon>
        <taxon>Tersicoccus</taxon>
    </lineage>
</organism>
<dbReference type="Pfam" id="PF03860">
    <property type="entry name" value="Csp"/>
    <property type="match status" value="1"/>
</dbReference>
<evidence type="ECO:0000313" key="2">
    <source>
        <dbReference type="Proteomes" id="UP000597761"/>
    </source>
</evidence>
<dbReference type="PANTHER" id="PTHR37310:SF1">
    <property type="entry name" value="CYTOPLASMIC PROTEIN"/>
    <property type="match status" value="1"/>
</dbReference>
<reference evidence="2" key="1">
    <citation type="journal article" date="2019" name="Int. J. Syst. Evol. Microbiol.">
        <title>The Global Catalogue of Microorganisms (GCM) 10K type strain sequencing project: providing services to taxonomists for standard genome sequencing and annotation.</title>
        <authorList>
            <consortium name="The Broad Institute Genomics Platform"/>
            <consortium name="The Broad Institute Genome Sequencing Center for Infectious Disease"/>
            <person name="Wu L."/>
            <person name="Ma J."/>
        </authorList>
    </citation>
    <scope>NUCLEOTIDE SEQUENCE [LARGE SCALE GENOMIC DNA]</scope>
    <source>
        <strain evidence="2">CGMCC 1.15480</strain>
    </source>
</reference>
<evidence type="ECO:0000313" key="1">
    <source>
        <dbReference type="EMBL" id="GGC89173.1"/>
    </source>
</evidence>
<evidence type="ECO:0008006" key="3">
    <source>
        <dbReference type="Google" id="ProtNLM"/>
    </source>
</evidence>
<dbReference type="PANTHER" id="PTHR37310">
    <property type="entry name" value="CYTOPLASMIC PROTEIN-RELATED"/>
    <property type="match status" value="1"/>
</dbReference>
<gene>
    <name evidence="1" type="ORF">GCM10011512_15120</name>
</gene>
<sequence>MSDIHRALLLHPAAPDVPPGDRSVEGRMIDACAATAAICRVAADASLESAVTDDVRERMRAEQSCADVCLATAAVLSRPGTLISASGRDLLVTLVDACRHACEVTRRLCSECAGTHEHCRLAAESCAHCAQACRDLLRHLQESR</sequence>
<comment type="caution">
    <text evidence="1">The sequence shown here is derived from an EMBL/GenBank/DDBJ whole genome shotgun (WGS) entry which is preliminary data.</text>
</comment>
<dbReference type="Proteomes" id="UP000597761">
    <property type="component" value="Unassembled WGS sequence"/>
</dbReference>
<dbReference type="RefSeq" id="WP_188667720.1">
    <property type="nucleotide sequence ID" value="NZ_BMJI01000006.1"/>
</dbReference>
<keyword evidence="2" id="KW-1185">Reference proteome</keyword>
<protein>
    <recommendedName>
        <fullName evidence="3">Four-helix bundle copper-binding protein</fullName>
    </recommendedName>
</protein>
<dbReference type="Gene3D" id="1.20.1270.360">
    <property type="match status" value="1"/>
</dbReference>